<accession>A0A0S4IXC6</accession>
<keyword evidence="2" id="KW-0472">Membrane</keyword>
<dbReference type="VEuPathDB" id="TriTrypDB:BSAL_73690"/>
<dbReference type="EMBL" id="CYKH01000630">
    <property type="protein sequence ID" value="CUG07290.1"/>
    <property type="molecule type" value="Genomic_DNA"/>
</dbReference>
<dbReference type="Proteomes" id="UP000051952">
    <property type="component" value="Unassembled WGS sequence"/>
</dbReference>
<evidence type="ECO:0000256" key="1">
    <source>
        <dbReference type="SAM" id="MobiDB-lite"/>
    </source>
</evidence>
<organism evidence="3 4">
    <name type="scientific">Bodo saltans</name>
    <name type="common">Flagellated protozoan</name>
    <dbReference type="NCBI Taxonomy" id="75058"/>
    <lineage>
        <taxon>Eukaryota</taxon>
        <taxon>Discoba</taxon>
        <taxon>Euglenozoa</taxon>
        <taxon>Kinetoplastea</taxon>
        <taxon>Metakinetoplastina</taxon>
        <taxon>Eubodonida</taxon>
        <taxon>Bodonidae</taxon>
        <taxon>Bodo</taxon>
    </lineage>
</organism>
<keyword evidence="4" id="KW-1185">Reference proteome</keyword>
<evidence type="ECO:0000313" key="4">
    <source>
        <dbReference type="Proteomes" id="UP000051952"/>
    </source>
</evidence>
<protein>
    <submittedName>
        <fullName evidence="3">Membrane-associated protein, putative</fullName>
    </submittedName>
</protein>
<name>A0A0S4IXC6_BODSA</name>
<dbReference type="AlphaFoldDB" id="A0A0S4IXC6"/>
<evidence type="ECO:0000313" key="3">
    <source>
        <dbReference type="EMBL" id="CUG07290.1"/>
    </source>
</evidence>
<sequence>MVAAALRRICTQFYLIIAATCALLVFPVFVRNQLRRCHRWLKHLSSPSCDMDFGGAGVDLKRECARSDFTPPHHQSKRKKHGKNIITNKEQRGGHDHHNHLNRCKAPGKPSSTTFASTPLPVTCARYVKNVASDFCLSYWDTKKKATTLIASVPPPTSPKYSTDFRGLRTLCDAAGCSSVVAPANYDDSPLMKLRSSI</sequence>
<keyword evidence="2" id="KW-0812">Transmembrane</keyword>
<feature type="region of interest" description="Disordered" evidence="1">
    <location>
        <begin position="89"/>
        <end position="114"/>
    </location>
</feature>
<proteinExistence type="predicted"/>
<keyword evidence="2" id="KW-1133">Transmembrane helix</keyword>
<evidence type="ECO:0000256" key="2">
    <source>
        <dbReference type="SAM" id="Phobius"/>
    </source>
</evidence>
<feature type="transmembrane region" description="Helical" evidence="2">
    <location>
        <begin position="12"/>
        <end position="30"/>
    </location>
</feature>
<reference evidence="4" key="1">
    <citation type="submission" date="2015-09" db="EMBL/GenBank/DDBJ databases">
        <authorList>
            <consortium name="Pathogen Informatics"/>
        </authorList>
    </citation>
    <scope>NUCLEOTIDE SEQUENCE [LARGE SCALE GENOMIC DNA]</scope>
    <source>
        <strain evidence="4">Lake Konstanz</strain>
    </source>
</reference>
<gene>
    <name evidence="3" type="ORF">BSAL_73690</name>
</gene>